<keyword evidence="1" id="KW-0479">Metal-binding</keyword>
<sequence>MILASMPRKMKGQSWSMFPSLHGNVKKLLKGSGLGFSFQNADQRNCAQEYDTNIKGRFSCLNSKCAAKGWSSNLIPITIRMYHGQKYNARVYHQRCKHCNWLAKPHLDGSYAERIAYRLKKWSGIQVKQPPYGGGVDGRPHITELCEGCKAGHCKWT</sequence>
<accession>A0A9N9VJL5</accession>
<reference evidence="5" key="1">
    <citation type="submission" date="2021-10" db="EMBL/GenBank/DDBJ databases">
        <authorList>
            <person name="Piombo E."/>
        </authorList>
    </citation>
    <scope>NUCLEOTIDE SEQUENCE</scope>
</reference>
<organism evidence="5 6">
    <name type="scientific">Clonostachys rhizophaga</name>
    <dbReference type="NCBI Taxonomy" id="160324"/>
    <lineage>
        <taxon>Eukaryota</taxon>
        <taxon>Fungi</taxon>
        <taxon>Dikarya</taxon>
        <taxon>Ascomycota</taxon>
        <taxon>Pezizomycotina</taxon>
        <taxon>Sordariomycetes</taxon>
        <taxon>Hypocreomycetidae</taxon>
        <taxon>Hypocreales</taxon>
        <taxon>Bionectriaceae</taxon>
        <taxon>Clonostachys</taxon>
    </lineage>
</organism>
<protein>
    <recommendedName>
        <fullName evidence="4">3CxxC-type domain-containing protein</fullName>
    </recommendedName>
</protein>
<keyword evidence="3" id="KW-0862">Zinc</keyword>
<dbReference type="EMBL" id="CABFNQ020000697">
    <property type="protein sequence ID" value="CAH0024539.1"/>
    <property type="molecule type" value="Genomic_DNA"/>
</dbReference>
<evidence type="ECO:0000259" key="4">
    <source>
        <dbReference type="SMART" id="SM01328"/>
    </source>
</evidence>
<feature type="domain" description="3CxxC-type" evidence="4">
    <location>
        <begin position="53"/>
        <end position="152"/>
    </location>
</feature>
<comment type="caution">
    <text evidence="5">The sequence shown here is derived from an EMBL/GenBank/DDBJ whole genome shotgun (WGS) entry which is preliminary data.</text>
</comment>
<evidence type="ECO:0000256" key="2">
    <source>
        <dbReference type="ARBA" id="ARBA00022771"/>
    </source>
</evidence>
<evidence type="ECO:0000256" key="1">
    <source>
        <dbReference type="ARBA" id="ARBA00022723"/>
    </source>
</evidence>
<keyword evidence="6" id="KW-1185">Reference proteome</keyword>
<dbReference type="GO" id="GO:0008270">
    <property type="term" value="F:zinc ion binding"/>
    <property type="evidence" value="ECO:0007669"/>
    <property type="project" value="UniProtKB-KW"/>
</dbReference>
<dbReference type="AlphaFoldDB" id="A0A9N9VJL5"/>
<dbReference type="InterPro" id="IPR027377">
    <property type="entry name" value="ZAR1/RTP1-5-like_Znf-3CxxC"/>
</dbReference>
<evidence type="ECO:0000313" key="5">
    <source>
        <dbReference type="EMBL" id="CAH0024539.1"/>
    </source>
</evidence>
<evidence type="ECO:0000313" key="6">
    <source>
        <dbReference type="Proteomes" id="UP000696573"/>
    </source>
</evidence>
<gene>
    <name evidence="5" type="ORF">CRHIZ90672A_00017954</name>
</gene>
<evidence type="ECO:0000256" key="3">
    <source>
        <dbReference type="ARBA" id="ARBA00022833"/>
    </source>
</evidence>
<proteinExistence type="predicted"/>
<dbReference type="Proteomes" id="UP000696573">
    <property type="component" value="Unassembled WGS sequence"/>
</dbReference>
<name>A0A9N9VJL5_9HYPO</name>
<dbReference type="Pfam" id="PF13695">
    <property type="entry name" value="Zn_ribbon_3CxxC"/>
    <property type="match status" value="1"/>
</dbReference>
<dbReference type="SMART" id="SM01328">
    <property type="entry name" value="zf-3CxxC"/>
    <property type="match status" value="1"/>
</dbReference>
<dbReference type="OrthoDB" id="8121437at2759"/>
<keyword evidence="2" id="KW-0863">Zinc-finger</keyword>